<evidence type="ECO:0000313" key="6">
    <source>
        <dbReference type="Proteomes" id="UP000076532"/>
    </source>
</evidence>
<dbReference type="Pfam" id="PF01876">
    <property type="entry name" value="RNase_P_p30"/>
    <property type="match status" value="1"/>
</dbReference>
<evidence type="ECO:0000313" key="5">
    <source>
        <dbReference type="EMBL" id="KZP26772.1"/>
    </source>
</evidence>
<dbReference type="GO" id="GO:0008033">
    <property type="term" value="P:tRNA processing"/>
    <property type="evidence" value="ECO:0007669"/>
    <property type="project" value="UniProtKB-KW"/>
</dbReference>
<gene>
    <name evidence="5" type="ORF">FIBSPDRAFT_1040526</name>
</gene>
<dbReference type="PANTHER" id="PTHR13031:SF0">
    <property type="entry name" value="RIBONUCLEASE P PROTEIN SUBUNIT P30"/>
    <property type="match status" value="1"/>
</dbReference>
<sequence>MYFDLNVPTPNANAGPNPNASKKGKGKQLQTPPDVSFSPAQIATLEARLDLLVHLGYTVVALNQTIHKKIDPKAHVDTLGPLLEKLRKRQGILFLKRLTIVLDEDSEKGFGLTNGNVNLVQPYDILSLLPTTATTFSLACLTHTVPSQLTAHIITLPLTLPRLPFHLKHTLVRTAIKNGAVFEICYAGALGGDGDALIGSEGGASAKRNWWAAAREVVRITKGKGIVVSGGVNSETDYRAPRDIGNIISLLGLAQNLAHDASTTIPKSLVLRAQTRKTYRAVLSEPRVVIPPEYITAAAEVAPTSTPQLGASPASSTGQKRPRDEAFGPAGTEASLSKETPGEGARKKKKKKQD</sequence>
<accession>A0A166Q5D6</accession>
<dbReference type="PANTHER" id="PTHR13031">
    <property type="entry name" value="RIBONUCLEASE P SUBUNIT P30"/>
    <property type="match status" value="1"/>
</dbReference>
<evidence type="ECO:0000256" key="1">
    <source>
        <dbReference type="ARBA" id="ARBA00004123"/>
    </source>
</evidence>
<evidence type="ECO:0000256" key="4">
    <source>
        <dbReference type="SAM" id="MobiDB-lite"/>
    </source>
</evidence>
<feature type="region of interest" description="Disordered" evidence="4">
    <location>
        <begin position="304"/>
        <end position="354"/>
    </location>
</feature>
<proteinExistence type="inferred from homology"/>
<keyword evidence="6" id="KW-1185">Reference proteome</keyword>
<dbReference type="InterPro" id="IPR016195">
    <property type="entry name" value="Pol/histidinol_Pase-like"/>
</dbReference>
<comment type="subcellular location">
    <subcellularLocation>
        <location evidence="1">Nucleus</location>
    </subcellularLocation>
</comment>
<comment type="similarity">
    <text evidence="2">Belongs to the eukaryotic/archaeal RNase P protein component 3 family.</text>
</comment>
<evidence type="ECO:0000256" key="3">
    <source>
        <dbReference type="ARBA" id="ARBA00022694"/>
    </source>
</evidence>
<dbReference type="Proteomes" id="UP000076532">
    <property type="component" value="Unassembled WGS sequence"/>
</dbReference>
<dbReference type="InterPro" id="IPR002738">
    <property type="entry name" value="RNase_P_p30"/>
</dbReference>
<organism evidence="5 6">
    <name type="scientific">Athelia psychrophila</name>
    <dbReference type="NCBI Taxonomy" id="1759441"/>
    <lineage>
        <taxon>Eukaryota</taxon>
        <taxon>Fungi</taxon>
        <taxon>Dikarya</taxon>
        <taxon>Basidiomycota</taxon>
        <taxon>Agaricomycotina</taxon>
        <taxon>Agaricomycetes</taxon>
        <taxon>Agaricomycetidae</taxon>
        <taxon>Atheliales</taxon>
        <taxon>Atheliaceae</taxon>
        <taxon>Athelia</taxon>
    </lineage>
</organism>
<dbReference type="EMBL" id="KV417512">
    <property type="protein sequence ID" value="KZP26772.1"/>
    <property type="molecule type" value="Genomic_DNA"/>
</dbReference>
<dbReference type="STRING" id="436010.A0A166Q5D6"/>
<dbReference type="GO" id="GO:0005655">
    <property type="term" value="C:nucleolar ribonuclease P complex"/>
    <property type="evidence" value="ECO:0007669"/>
    <property type="project" value="TreeGrafter"/>
</dbReference>
<name>A0A166Q5D6_9AGAM</name>
<keyword evidence="3" id="KW-0819">tRNA processing</keyword>
<feature type="region of interest" description="Disordered" evidence="4">
    <location>
        <begin position="1"/>
        <end position="35"/>
    </location>
</feature>
<feature type="compositionally biased region" description="Low complexity" evidence="4">
    <location>
        <begin position="8"/>
        <end position="20"/>
    </location>
</feature>
<dbReference type="GO" id="GO:0003723">
    <property type="term" value="F:RNA binding"/>
    <property type="evidence" value="ECO:0007669"/>
    <property type="project" value="TreeGrafter"/>
</dbReference>
<dbReference type="OrthoDB" id="17948at2759"/>
<feature type="compositionally biased region" description="Polar residues" evidence="4">
    <location>
        <begin position="304"/>
        <end position="319"/>
    </location>
</feature>
<protein>
    <submittedName>
        <fullName evidence="5">PHP domain-like protein</fullName>
    </submittedName>
</protein>
<reference evidence="5 6" key="1">
    <citation type="journal article" date="2016" name="Mol. Biol. Evol.">
        <title>Comparative Genomics of Early-Diverging Mushroom-Forming Fungi Provides Insights into the Origins of Lignocellulose Decay Capabilities.</title>
        <authorList>
            <person name="Nagy L.G."/>
            <person name="Riley R."/>
            <person name="Tritt A."/>
            <person name="Adam C."/>
            <person name="Daum C."/>
            <person name="Floudas D."/>
            <person name="Sun H."/>
            <person name="Yadav J.S."/>
            <person name="Pangilinan J."/>
            <person name="Larsson K.H."/>
            <person name="Matsuura K."/>
            <person name="Barry K."/>
            <person name="Labutti K."/>
            <person name="Kuo R."/>
            <person name="Ohm R.A."/>
            <person name="Bhattacharya S.S."/>
            <person name="Shirouzu T."/>
            <person name="Yoshinaga Y."/>
            <person name="Martin F.M."/>
            <person name="Grigoriev I.V."/>
            <person name="Hibbett D.S."/>
        </authorList>
    </citation>
    <scope>NUCLEOTIDE SEQUENCE [LARGE SCALE GENOMIC DNA]</scope>
    <source>
        <strain evidence="5 6">CBS 109695</strain>
    </source>
</reference>
<dbReference type="SUPFAM" id="SSF89550">
    <property type="entry name" value="PHP domain-like"/>
    <property type="match status" value="1"/>
</dbReference>
<dbReference type="AlphaFoldDB" id="A0A166Q5D6"/>
<dbReference type="Gene3D" id="3.20.20.140">
    <property type="entry name" value="Metal-dependent hydrolases"/>
    <property type="match status" value="1"/>
</dbReference>
<evidence type="ECO:0000256" key="2">
    <source>
        <dbReference type="ARBA" id="ARBA00007331"/>
    </source>
</evidence>